<dbReference type="eggNOG" id="ENOG502SQB9">
    <property type="taxonomic scope" value="Eukaryota"/>
</dbReference>
<proteinExistence type="predicted"/>
<evidence type="ECO:0000313" key="1">
    <source>
        <dbReference type="EMBL" id="EGR34449.1"/>
    </source>
</evidence>
<name>G0QK06_ICHMU</name>
<dbReference type="RefSeq" id="XP_004039753.1">
    <property type="nucleotide sequence ID" value="XM_004039705.1"/>
</dbReference>
<dbReference type="GeneID" id="14910642"/>
<evidence type="ECO:0000313" key="2">
    <source>
        <dbReference type="Proteomes" id="UP000008983"/>
    </source>
</evidence>
<dbReference type="AlphaFoldDB" id="G0QK06"/>
<dbReference type="EMBL" id="GL983115">
    <property type="protein sequence ID" value="EGR34449.1"/>
    <property type="molecule type" value="Genomic_DNA"/>
</dbReference>
<gene>
    <name evidence="1" type="ORF">IMG5_011110</name>
</gene>
<dbReference type="Proteomes" id="UP000008983">
    <property type="component" value="Unassembled WGS sequence"/>
</dbReference>
<dbReference type="InParanoid" id="G0QK06"/>
<dbReference type="OrthoDB" id="283519at2759"/>
<sequence length="271" mass="32457">MPEIKTAYMPERVFAQQRIPKGYIIDHLKKIYLGTLYSIQENDEEFLSEYLEKSFSEKMINQLKLLKEKGYKIELYQDQTGIKGEPIQDEFYLGDMVIVRGLSTDRQQNKSLKDYHIWKDIDDMGLIVYTPLYLTDPLQFIDPVKNKTIYDDYKKCVMRVLLYVKNNYRFKITRKDGSQIKIDDQLYTWEHLALFETQMIPPDKFKSENKLENYMEWLGKFNFGIWKMVDLDNWCNGNPLIPVANERSQYNDEIFKGTIYDPEYNIDIKYI</sequence>
<reference evidence="1 2" key="1">
    <citation type="submission" date="2011-07" db="EMBL/GenBank/DDBJ databases">
        <authorList>
            <person name="Coyne R."/>
            <person name="Brami D."/>
            <person name="Johnson J."/>
            <person name="Hostetler J."/>
            <person name="Hannick L."/>
            <person name="Clark T."/>
            <person name="Cassidy-Hanley D."/>
            <person name="Inman J."/>
        </authorList>
    </citation>
    <scope>NUCLEOTIDE SEQUENCE [LARGE SCALE GENOMIC DNA]</scope>
    <source>
        <strain evidence="1 2">G5</strain>
    </source>
</reference>
<protein>
    <submittedName>
        <fullName evidence="1">Uncharacterized protein</fullName>
    </submittedName>
</protein>
<accession>G0QK06</accession>
<dbReference type="OMA" id="SECEMPP"/>
<organism evidence="1 2">
    <name type="scientific">Ichthyophthirius multifiliis</name>
    <name type="common">White spot disease agent</name>
    <name type="synonym">Ich</name>
    <dbReference type="NCBI Taxonomy" id="5932"/>
    <lineage>
        <taxon>Eukaryota</taxon>
        <taxon>Sar</taxon>
        <taxon>Alveolata</taxon>
        <taxon>Ciliophora</taxon>
        <taxon>Intramacronucleata</taxon>
        <taxon>Oligohymenophorea</taxon>
        <taxon>Hymenostomatida</taxon>
        <taxon>Ophryoglenina</taxon>
        <taxon>Ichthyophthirius</taxon>
    </lineage>
</organism>
<keyword evidence="2" id="KW-1185">Reference proteome</keyword>